<organism evidence="3 4">
    <name type="scientific">Porphyridium purpureum</name>
    <name type="common">Red alga</name>
    <name type="synonym">Porphyridium cruentum</name>
    <dbReference type="NCBI Taxonomy" id="35688"/>
    <lineage>
        <taxon>Eukaryota</taxon>
        <taxon>Rhodophyta</taxon>
        <taxon>Bangiophyceae</taxon>
        <taxon>Porphyridiales</taxon>
        <taxon>Porphyridiaceae</taxon>
        <taxon>Porphyridium</taxon>
    </lineage>
</organism>
<feature type="compositionally biased region" description="Polar residues" evidence="1">
    <location>
        <begin position="1305"/>
        <end position="1320"/>
    </location>
</feature>
<name>A0A5J4YP74_PORPP</name>
<dbReference type="EMBL" id="VRMN01000008">
    <property type="protein sequence ID" value="KAA8492760.1"/>
    <property type="molecule type" value="Genomic_DNA"/>
</dbReference>
<feature type="region of interest" description="Disordered" evidence="1">
    <location>
        <begin position="1"/>
        <end position="93"/>
    </location>
</feature>
<dbReference type="InterPro" id="IPR039662">
    <property type="entry name" value="Cohesin_Scc3/SA"/>
</dbReference>
<feature type="compositionally biased region" description="Polar residues" evidence="1">
    <location>
        <begin position="1360"/>
        <end position="1370"/>
    </location>
</feature>
<sequence length="1452" mass="157306">MGADVHMEAEAAAPPRRSARAAALRSSGEGTDAGVKQASGRESDAPVADIAARAHAPGRAKPPVGPGAKRKKNAAALHEAAGGGKSQKHKVPGPATLLGRLKVENSDVEVKACVAEWLQRLVSSGAAAVAELVELVFRAAVSEAGAVRTSARNGPNAALVNSASILSDNPDEYVYKMCDVLALDDVGKGIMLQAKDRDAKKFQAAFALWWATIPLDCPEDVLFESDAVDTVLTWFQRMSVASSRPLRYVATLASYHMMTGFIGVRKRLDSQLAALEQHSRSAGANPKRHPQAHGHTRSEAADTSTSALDATRDLIMSRIDSLNELMESVFSGVFVLRYRDAVPEIRALSIKAMGSWVIAYPTMYLTDSCLKYCGWLLSDKAATIRQAALGVLSDFLDPTKSLRTILGTFLERFWPRIKEMCRDIDGEASRRAFNVCRLASAAFPTLLDRAEKRELCMLFFLADHAPTRSAAAELFLAGSEVSSSATVLIEEVGAMIGECGKAPDQIARAAEVAVNAFAAYSDALFDWRAYRELLLDGHRSRGGAHKKDKTHTEAEQVSVSAPASAVALSQDAASSSRRRSTRTSFGSFGGSTSASQSQSHSTAAASASASAATAEGKKKEEELVTLALLGAACGYIRGRADLASSGENEDALAFMSRYLGEMVVPLLEHFQSETQGILLVLRLLNFIQLDQLEKSKKRSRADQKQSQLCRFLVEHVNKLGAHKPLIIACVGSLNLLAQTHEAPVLSRECQSALTTLAEEASRSLHALCDNLGKDAAAALAIDGRRHVGAQEQEEYVSVTVTRSILFRTEAIIAYEAYLPGLESSFDDALEILRLLTTTATTHGTASPAMSTARNVASIAKETDALQSIVRICYWLFLWSMNALHGLLCGESASSSSRTRGEEALAALVDQKRKLLDGYHGVLIQQSERKPDRADALSHSGQNEEAYFDLCTATIQCALNVLIVAFAFVRLPTIDQALLEGNFDRTDVRELGSVAKNHPFLPSMVSQFVHWMLSDTVDEHEGELDDEAEEEEQSMGDKVVSRDVVRASLVGLLVRAGSSGVLPMSFMYAPLMFVSKNYFGEQISDIAKSFHNDLRARAMETDGNEDSESNLASLQVAALYSMHVHGDEEGALLRNLALSFVARSVTFRKSSSANHELEQLATALSKFCLADADGIALSASSGEGSSHGRRLDGNRMAELRRRLRMLEVAGCAIVNRLSEQAAEHLWQGIQALLPDAVLEKVDKDAVLRPLRAFRNALARGTAAVAILGRRKRRVDNEFDQDEDAFPPSIPPTPAKRRSARKVTSGRPKSQNVGSDLDSSASEGHEELTGERRGRVALKRHRNSAPGVSGGARPLSPRVLTSIPTDSVSRSELSLNLESPGFLDEEEDSTAQILQREHSSELALSFSSELMQSIEQTPMAASLSGKQDERGDERDEEKENQLSASLISRKRRRW</sequence>
<feature type="compositionally biased region" description="Basic and acidic residues" evidence="1">
    <location>
        <begin position="1321"/>
        <end position="1332"/>
    </location>
</feature>
<dbReference type="PANTHER" id="PTHR11199">
    <property type="entry name" value="STROMAL ANTIGEN"/>
    <property type="match status" value="1"/>
</dbReference>
<dbReference type="SUPFAM" id="SSF48371">
    <property type="entry name" value="ARM repeat"/>
    <property type="match status" value="2"/>
</dbReference>
<dbReference type="InterPro" id="IPR013721">
    <property type="entry name" value="STAG"/>
</dbReference>
<evidence type="ECO:0000313" key="3">
    <source>
        <dbReference type="EMBL" id="KAA8492760.1"/>
    </source>
</evidence>
<dbReference type="Pfam" id="PF21581">
    <property type="entry name" value="SCD"/>
    <property type="match status" value="1"/>
</dbReference>
<evidence type="ECO:0000313" key="4">
    <source>
        <dbReference type="Proteomes" id="UP000324585"/>
    </source>
</evidence>
<dbReference type="InterPro" id="IPR016024">
    <property type="entry name" value="ARM-type_fold"/>
</dbReference>
<feature type="region of interest" description="Disordered" evidence="1">
    <location>
        <begin position="1409"/>
        <end position="1452"/>
    </location>
</feature>
<feature type="region of interest" description="Disordered" evidence="1">
    <location>
        <begin position="279"/>
        <end position="305"/>
    </location>
</feature>
<dbReference type="GO" id="GO:0007062">
    <property type="term" value="P:sister chromatid cohesion"/>
    <property type="evidence" value="ECO:0007669"/>
    <property type="project" value="UniProtKB-ARBA"/>
</dbReference>
<feature type="compositionally biased region" description="Basic residues" evidence="1">
    <location>
        <begin position="540"/>
        <end position="549"/>
    </location>
</feature>
<accession>A0A5J4YP74</accession>
<keyword evidence="4" id="KW-1185">Reference proteome</keyword>
<dbReference type="InterPro" id="IPR020839">
    <property type="entry name" value="SCD"/>
</dbReference>
<feature type="compositionally biased region" description="Low complexity" evidence="1">
    <location>
        <begin position="557"/>
        <end position="575"/>
    </location>
</feature>
<dbReference type="GO" id="GO:0005634">
    <property type="term" value="C:nucleus"/>
    <property type="evidence" value="ECO:0007669"/>
    <property type="project" value="TreeGrafter"/>
</dbReference>
<feature type="compositionally biased region" description="Low complexity" evidence="1">
    <location>
        <begin position="10"/>
        <end position="27"/>
    </location>
</feature>
<reference evidence="4" key="1">
    <citation type="journal article" date="2019" name="Nat. Commun.">
        <title>Expansion of phycobilisome linker gene families in mesophilic red algae.</title>
        <authorList>
            <person name="Lee J."/>
            <person name="Kim D."/>
            <person name="Bhattacharya D."/>
            <person name="Yoon H.S."/>
        </authorList>
    </citation>
    <scope>NUCLEOTIDE SEQUENCE [LARGE SCALE GENOMIC DNA]</scope>
    <source>
        <strain evidence="4">CCMP 1328</strain>
    </source>
</reference>
<dbReference type="Pfam" id="PF08514">
    <property type="entry name" value="STAG"/>
    <property type="match status" value="1"/>
</dbReference>
<dbReference type="GO" id="GO:0003682">
    <property type="term" value="F:chromatin binding"/>
    <property type="evidence" value="ECO:0007669"/>
    <property type="project" value="TreeGrafter"/>
</dbReference>
<proteinExistence type="predicted"/>
<dbReference type="GO" id="GO:0008278">
    <property type="term" value="C:cohesin complex"/>
    <property type="evidence" value="ECO:0007669"/>
    <property type="project" value="TreeGrafter"/>
</dbReference>
<feature type="compositionally biased region" description="Basic residues" evidence="1">
    <location>
        <begin position="286"/>
        <end position="295"/>
    </location>
</feature>
<dbReference type="PANTHER" id="PTHR11199:SF0">
    <property type="entry name" value="LD34181P-RELATED"/>
    <property type="match status" value="1"/>
</dbReference>
<comment type="caution">
    <text evidence="3">The sequence shown here is derived from an EMBL/GenBank/DDBJ whole genome shotgun (WGS) entry which is preliminary data.</text>
</comment>
<gene>
    <name evidence="3" type="ORF">FVE85_9032</name>
</gene>
<feature type="compositionally biased region" description="Basic and acidic residues" evidence="1">
    <location>
        <begin position="1424"/>
        <end position="1438"/>
    </location>
</feature>
<feature type="region of interest" description="Disordered" evidence="1">
    <location>
        <begin position="1276"/>
        <end position="1370"/>
    </location>
</feature>
<feature type="compositionally biased region" description="Low complexity" evidence="1">
    <location>
        <begin position="582"/>
        <end position="602"/>
    </location>
</feature>
<feature type="domain" description="SCD" evidence="2">
    <location>
        <begin position="334"/>
        <end position="420"/>
    </location>
</feature>
<dbReference type="OrthoDB" id="5317at2759"/>
<dbReference type="GO" id="GO:0000785">
    <property type="term" value="C:chromatin"/>
    <property type="evidence" value="ECO:0007669"/>
    <property type="project" value="TreeGrafter"/>
</dbReference>
<evidence type="ECO:0000259" key="2">
    <source>
        <dbReference type="PROSITE" id="PS51425"/>
    </source>
</evidence>
<protein>
    <submittedName>
        <fullName evidence="3">Sister-chromatid cohesion protein 3</fullName>
    </submittedName>
</protein>
<evidence type="ECO:0000256" key="1">
    <source>
        <dbReference type="SAM" id="MobiDB-lite"/>
    </source>
</evidence>
<dbReference type="Proteomes" id="UP000324585">
    <property type="component" value="Unassembled WGS sequence"/>
</dbReference>
<dbReference type="PROSITE" id="PS51425">
    <property type="entry name" value="SCD"/>
    <property type="match status" value="1"/>
</dbReference>
<feature type="region of interest" description="Disordered" evidence="1">
    <location>
        <begin position="540"/>
        <end position="602"/>
    </location>
</feature>